<dbReference type="GO" id="GO:0008999">
    <property type="term" value="F:protein-N-terminal-alanine acetyltransferase activity"/>
    <property type="evidence" value="ECO:0007669"/>
    <property type="project" value="TreeGrafter"/>
</dbReference>
<feature type="domain" description="N-acetyltransferase" evidence="1">
    <location>
        <begin position="6"/>
        <end position="164"/>
    </location>
</feature>
<dbReference type="Gene3D" id="3.40.630.30">
    <property type="match status" value="1"/>
</dbReference>
<keyword evidence="2" id="KW-0808">Transferase</keyword>
<dbReference type="AlphaFoldDB" id="A0A0S4LI22"/>
<dbReference type="EMBL" id="CZPZ01000015">
    <property type="protein sequence ID" value="CUS36301.1"/>
    <property type="molecule type" value="Genomic_DNA"/>
</dbReference>
<gene>
    <name evidence="2" type="ORF">COMA2_220009</name>
</gene>
<dbReference type="InterPro" id="IPR050276">
    <property type="entry name" value="MshD_Acetyltransferase"/>
</dbReference>
<reference evidence="3" key="1">
    <citation type="submission" date="2015-10" db="EMBL/GenBank/DDBJ databases">
        <authorList>
            <person name="Luecker S."/>
            <person name="Luecker S."/>
        </authorList>
    </citation>
    <scope>NUCLEOTIDE SEQUENCE [LARGE SCALE GENOMIC DNA]</scope>
</reference>
<dbReference type="CDD" id="cd04301">
    <property type="entry name" value="NAT_SF"/>
    <property type="match status" value="1"/>
</dbReference>
<dbReference type="Pfam" id="PF00583">
    <property type="entry name" value="Acetyltransf_1"/>
    <property type="match status" value="1"/>
</dbReference>
<dbReference type="RefSeq" id="WP_090897835.1">
    <property type="nucleotide sequence ID" value="NZ_CZPZ01000015.1"/>
</dbReference>
<dbReference type="STRING" id="1742973.COMA2_220009"/>
<dbReference type="PROSITE" id="PS51186">
    <property type="entry name" value="GNAT"/>
    <property type="match status" value="1"/>
</dbReference>
<dbReference type="PANTHER" id="PTHR43617:SF20">
    <property type="entry name" value="N-ALPHA-ACETYLTRANSFERASE RIMI"/>
    <property type="match status" value="1"/>
</dbReference>
<organism evidence="2 3">
    <name type="scientific">Candidatus Nitrospira nitrificans</name>
    <dbReference type="NCBI Taxonomy" id="1742973"/>
    <lineage>
        <taxon>Bacteria</taxon>
        <taxon>Pseudomonadati</taxon>
        <taxon>Nitrospirota</taxon>
        <taxon>Nitrospiria</taxon>
        <taxon>Nitrospirales</taxon>
        <taxon>Nitrospiraceae</taxon>
        <taxon>Nitrospira</taxon>
    </lineage>
</organism>
<name>A0A0S4LI22_9BACT</name>
<evidence type="ECO:0000259" key="1">
    <source>
        <dbReference type="PROSITE" id="PS51186"/>
    </source>
</evidence>
<evidence type="ECO:0000313" key="3">
    <source>
        <dbReference type="Proteomes" id="UP000198736"/>
    </source>
</evidence>
<dbReference type="PANTHER" id="PTHR43617">
    <property type="entry name" value="L-AMINO ACID N-ACETYLTRANSFERASE"/>
    <property type="match status" value="1"/>
</dbReference>
<dbReference type="InterPro" id="IPR016181">
    <property type="entry name" value="Acyl_CoA_acyltransferase"/>
</dbReference>
<sequence length="166" mass="19036">MTLESIHIRPATKDDAETIIGFNRAMALETENRRLHLPTLRQGILAFLESPGYGSYVVAELPEDTRCKLVGQLMLTYEWSDWRNGVFWWIQSVYVEPDRRGRGVFRAMYTHVLAKAKADPGVCGIRLYVERENRRAQTVYQRVGLTPSVYTVFEQDFVLGHGAAQK</sequence>
<dbReference type="Proteomes" id="UP000198736">
    <property type="component" value="Unassembled WGS sequence"/>
</dbReference>
<dbReference type="SUPFAM" id="SSF55729">
    <property type="entry name" value="Acyl-CoA N-acyltransferases (Nat)"/>
    <property type="match status" value="1"/>
</dbReference>
<dbReference type="InterPro" id="IPR000182">
    <property type="entry name" value="GNAT_dom"/>
</dbReference>
<evidence type="ECO:0000313" key="2">
    <source>
        <dbReference type="EMBL" id="CUS36301.1"/>
    </source>
</evidence>
<keyword evidence="3" id="KW-1185">Reference proteome</keyword>
<proteinExistence type="predicted"/>
<accession>A0A0S4LI22</accession>
<protein>
    <submittedName>
        <fullName evidence="2">Acetyltransferase, GNAT family</fullName>
    </submittedName>
</protein>
<dbReference type="OrthoDB" id="9805924at2"/>